<protein>
    <recommendedName>
        <fullName evidence="5 11">Dihydrolipoyllysine-residue succinyltransferase component of 2-oxoglutarate dehydrogenase complex</fullName>
        <ecNumber evidence="4 11">2.3.1.61</ecNumber>
    </recommendedName>
    <alternativeName>
        <fullName evidence="11">2-oxoglutarate dehydrogenase complex component E2</fullName>
    </alternativeName>
</protein>
<dbReference type="Proteomes" id="UP000002192">
    <property type="component" value="Chromosome"/>
</dbReference>
<dbReference type="PANTHER" id="PTHR43416:SF5">
    <property type="entry name" value="DIHYDROLIPOYLLYSINE-RESIDUE SUCCINYLTRANSFERASE COMPONENT OF 2-OXOGLUTARATE DEHYDROGENASE COMPLEX, MITOCHONDRIAL"/>
    <property type="match status" value="1"/>
</dbReference>
<keyword evidence="15" id="KW-1185">Reference proteome</keyword>
<dbReference type="SUPFAM" id="SSF52777">
    <property type="entry name" value="CoA-dependent acyltransferases"/>
    <property type="match status" value="1"/>
</dbReference>
<dbReference type="InterPro" id="IPR000089">
    <property type="entry name" value="Biotin_lipoyl"/>
</dbReference>
<name>Q7VR90_BLOFL</name>
<comment type="cofactor">
    <cofactor evidence="11">
        <name>(R)-lipoate</name>
        <dbReference type="ChEBI" id="CHEBI:83088"/>
    </cofactor>
    <text evidence="11">Binds 1 lipoyl cofactor covalently.</text>
</comment>
<keyword evidence="9 11" id="KW-0012">Acyltransferase</keyword>
<dbReference type="GO" id="GO:0006099">
    <property type="term" value="P:tricarboxylic acid cycle"/>
    <property type="evidence" value="ECO:0007669"/>
    <property type="project" value="UniProtKB-UniRule"/>
</dbReference>
<comment type="catalytic activity">
    <reaction evidence="10 11">
        <text>N(6)-[(R)-dihydrolipoyl]-L-lysyl-[protein] + succinyl-CoA = N(6)-[(R)-S(8)-succinyldihydrolipoyl]-L-lysyl-[protein] + CoA</text>
        <dbReference type="Rhea" id="RHEA:15213"/>
        <dbReference type="Rhea" id="RHEA-COMP:10475"/>
        <dbReference type="Rhea" id="RHEA-COMP:20092"/>
        <dbReference type="ChEBI" id="CHEBI:57287"/>
        <dbReference type="ChEBI" id="CHEBI:57292"/>
        <dbReference type="ChEBI" id="CHEBI:83100"/>
        <dbReference type="ChEBI" id="CHEBI:83120"/>
        <dbReference type="EC" id="2.3.1.61"/>
    </reaction>
</comment>
<dbReference type="Pfam" id="PF00364">
    <property type="entry name" value="Biotin_lipoyl"/>
    <property type="match status" value="1"/>
</dbReference>
<feature type="domain" description="Lipoyl-binding" evidence="12">
    <location>
        <begin position="6"/>
        <end position="81"/>
    </location>
</feature>
<dbReference type="InterPro" id="IPR036625">
    <property type="entry name" value="E3-bd_dom_sf"/>
</dbReference>
<dbReference type="STRING" id="203907.Bfl332"/>
<evidence type="ECO:0000256" key="3">
    <source>
        <dbReference type="ARBA" id="ARBA00007317"/>
    </source>
</evidence>
<dbReference type="InterPro" id="IPR050537">
    <property type="entry name" value="2-oxoacid_dehydrogenase"/>
</dbReference>
<dbReference type="GO" id="GO:0004149">
    <property type="term" value="F:dihydrolipoyllysine-residue succinyltransferase activity"/>
    <property type="evidence" value="ECO:0007669"/>
    <property type="project" value="UniProtKB-UniRule"/>
</dbReference>
<organism evidence="14 15">
    <name type="scientific">Blochmanniella floridana</name>
    <dbReference type="NCBI Taxonomy" id="203907"/>
    <lineage>
        <taxon>Bacteria</taxon>
        <taxon>Pseudomonadati</taxon>
        <taxon>Pseudomonadota</taxon>
        <taxon>Gammaproteobacteria</taxon>
        <taxon>Enterobacterales</taxon>
        <taxon>Enterobacteriaceae</taxon>
        <taxon>ant endosymbionts</taxon>
        <taxon>Candidatus Blochmanniella</taxon>
    </lineage>
</organism>
<evidence type="ECO:0000256" key="11">
    <source>
        <dbReference type="RuleBase" id="RU361138"/>
    </source>
</evidence>
<keyword evidence="7 11" id="KW-0808">Transferase</keyword>
<evidence type="ECO:0000256" key="10">
    <source>
        <dbReference type="ARBA" id="ARBA00052761"/>
    </source>
</evidence>
<dbReference type="Gene3D" id="4.10.320.10">
    <property type="entry name" value="E3-binding domain"/>
    <property type="match status" value="1"/>
</dbReference>
<dbReference type="CDD" id="cd06849">
    <property type="entry name" value="lipoyl_domain"/>
    <property type="match status" value="1"/>
</dbReference>
<evidence type="ECO:0000259" key="12">
    <source>
        <dbReference type="PROSITE" id="PS50968"/>
    </source>
</evidence>
<dbReference type="GO" id="GO:0045252">
    <property type="term" value="C:oxoglutarate dehydrogenase complex"/>
    <property type="evidence" value="ECO:0007669"/>
    <property type="project" value="UniProtKB-UniRule"/>
</dbReference>
<dbReference type="KEGG" id="bfl:Bfl332"/>
<proteinExistence type="inferred from homology"/>
<evidence type="ECO:0000256" key="2">
    <source>
        <dbReference type="ARBA" id="ARBA00005145"/>
    </source>
</evidence>
<dbReference type="PANTHER" id="PTHR43416">
    <property type="entry name" value="DIHYDROLIPOYLLYSINE-RESIDUE SUCCINYLTRANSFERASE COMPONENT OF 2-OXOGLUTARATE DEHYDROGENASE COMPLEX, MITOCHONDRIAL-RELATED"/>
    <property type="match status" value="1"/>
</dbReference>
<dbReference type="AlphaFoldDB" id="Q7VR90"/>
<accession>Q7VR90</accession>
<dbReference type="Pfam" id="PF00198">
    <property type="entry name" value="2-oxoacid_dh"/>
    <property type="match status" value="1"/>
</dbReference>
<dbReference type="Gene3D" id="2.40.50.100">
    <property type="match status" value="1"/>
</dbReference>
<dbReference type="SUPFAM" id="SSF51230">
    <property type="entry name" value="Single hybrid motif"/>
    <property type="match status" value="1"/>
</dbReference>
<evidence type="ECO:0000256" key="9">
    <source>
        <dbReference type="ARBA" id="ARBA00023315"/>
    </source>
</evidence>
<keyword evidence="6 11" id="KW-0816">Tricarboxylic acid cycle</keyword>
<dbReference type="InterPro" id="IPR006255">
    <property type="entry name" value="SucB"/>
</dbReference>
<dbReference type="InterPro" id="IPR023213">
    <property type="entry name" value="CAT-like_dom_sf"/>
</dbReference>
<dbReference type="Gene3D" id="3.30.559.10">
    <property type="entry name" value="Chloramphenicol acetyltransferase-like domain"/>
    <property type="match status" value="1"/>
</dbReference>
<dbReference type="UniPathway" id="UPA00868">
    <property type="reaction ID" value="UER00840"/>
</dbReference>
<dbReference type="NCBIfam" id="NF004309">
    <property type="entry name" value="PRK05704.1"/>
    <property type="match status" value="1"/>
</dbReference>
<dbReference type="PROSITE" id="PS51826">
    <property type="entry name" value="PSBD"/>
    <property type="match status" value="1"/>
</dbReference>
<dbReference type="Pfam" id="PF02817">
    <property type="entry name" value="E3_binding"/>
    <property type="match status" value="1"/>
</dbReference>
<dbReference type="GO" id="GO:0033512">
    <property type="term" value="P:L-lysine catabolic process to acetyl-CoA via saccharopine"/>
    <property type="evidence" value="ECO:0007669"/>
    <property type="project" value="UniProtKB-UniRule"/>
</dbReference>
<dbReference type="InterPro" id="IPR004167">
    <property type="entry name" value="PSBD"/>
</dbReference>
<sequence length="438" mass="49411">MSDSSKLDILVPNLPESVIDATVSVWHKKEGDKIKQGEILLEIETDKIMLEVPALQSGILLEILEKSGSIVIAGQILGRLECNNFSNQIKPLNFSDNQNSIKSTIAKKIEDNLVIQEEDKHSPISPVIRKLITKYNLNIDNIKGSGIKGRLTRQDIETYIQKNTLSQTYNVAINTDFKQSIYDNAQQKNDFTHDNRVNTIRNDVNNRTDTRVIMSRLRKKISERLLKVTNSTAILTTFNEVNMQCIINIRNKYQESFEKNHNIKLGFMSFFVKAVVEGLRRFPEINAYIDGEEIIYHNYFDISIAVSTPRGLVTPVLRNADKLRFVDIEKNIKLLANKGKTGKLTLDDLNGGNFTITNGGIFGSLLSTPIINPPQSAILGMHAIKDRPMALNGNIVILPMMYLALSYDHRLIDGKDSVNFLITVKNLIEDPMSLLLEN</sequence>
<evidence type="ECO:0000256" key="1">
    <source>
        <dbReference type="ARBA" id="ARBA00004052"/>
    </source>
</evidence>
<feature type="domain" description="Peripheral subunit-binding (PSBD)" evidence="13">
    <location>
        <begin position="123"/>
        <end position="160"/>
    </location>
</feature>
<evidence type="ECO:0000256" key="4">
    <source>
        <dbReference type="ARBA" id="ARBA00012945"/>
    </source>
</evidence>
<evidence type="ECO:0000313" key="14">
    <source>
        <dbReference type="EMBL" id="CAD83399.1"/>
    </source>
</evidence>
<dbReference type="InterPro" id="IPR011053">
    <property type="entry name" value="Single_hybrid_motif"/>
</dbReference>
<dbReference type="PROSITE" id="PS50968">
    <property type="entry name" value="BIOTINYL_LIPOYL"/>
    <property type="match status" value="1"/>
</dbReference>
<dbReference type="OrthoDB" id="9805770at2"/>
<gene>
    <name evidence="14" type="primary">sucB</name>
    <name evidence="14" type="ordered locus">Bfl332</name>
</gene>
<dbReference type="EMBL" id="BX248583">
    <property type="protein sequence ID" value="CAD83399.1"/>
    <property type="molecule type" value="Genomic_DNA"/>
</dbReference>
<comment type="similarity">
    <text evidence="3 11">Belongs to the 2-oxoacid dehydrogenase family.</text>
</comment>
<dbReference type="SUPFAM" id="SSF47005">
    <property type="entry name" value="Peripheral subunit-binding domain of 2-oxo acid dehydrogenase complex"/>
    <property type="match status" value="1"/>
</dbReference>
<dbReference type="EC" id="2.3.1.61" evidence="4 11"/>
<evidence type="ECO:0000259" key="13">
    <source>
        <dbReference type="PROSITE" id="PS51826"/>
    </source>
</evidence>
<dbReference type="HOGENOM" id="CLU_016733_0_0_6"/>
<dbReference type="GO" id="GO:0005829">
    <property type="term" value="C:cytosol"/>
    <property type="evidence" value="ECO:0007669"/>
    <property type="project" value="TreeGrafter"/>
</dbReference>
<keyword evidence="8 11" id="KW-0450">Lipoyl</keyword>
<comment type="pathway">
    <text evidence="2 11">Amino-acid degradation; L-lysine degradation via saccharopine pathway; glutaryl-CoA from L-lysine: step 6/6.</text>
</comment>
<dbReference type="InterPro" id="IPR001078">
    <property type="entry name" value="2-oxoacid_DH_actylTfrase"/>
</dbReference>
<dbReference type="NCBIfam" id="TIGR01347">
    <property type="entry name" value="sucB"/>
    <property type="match status" value="1"/>
</dbReference>
<evidence type="ECO:0000256" key="8">
    <source>
        <dbReference type="ARBA" id="ARBA00022823"/>
    </source>
</evidence>
<evidence type="ECO:0000313" key="15">
    <source>
        <dbReference type="Proteomes" id="UP000002192"/>
    </source>
</evidence>
<evidence type="ECO:0000256" key="6">
    <source>
        <dbReference type="ARBA" id="ARBA00022532"/>
    </source>
</evidence>
<comment type="function">
    <text evidence="1 11">E2 component of the 2-oxoglutarate dehydrogenase (OGDH) complex which catalyzes the second step in the conversion of 2-oxoglutarate to succinyl-CoA and CO(2).</text>
</comment>
<dbReference type="eggNOG" id="COG0508">
    <property type="taxonomic scope" value="Bacteria"/>
</dbReference>
<evidence type="ECO:0000256" key="7">
    <source>
        <dbReference type="ARBA" id="ARBA00022679"/>
    </source>
</evidence>
<reference evidence="14 15" key="1">
    <citation type="journal article" date="2003" name="Proc. Natl. Acad. Sci. U.S.A.">
        <title>The genome sequence of Blochmannia floridanus: comparative analysis of reduced genomes.</title>
        <authorList>
            <person name="Gil R."/>
            <person name="Silva F.J."/>
            <person name="Zientz E."/>
            <person name="Delmotte F."/>
            <person name="Gonzalez-Candelas F."/>
            <person name="Latorre A."/>
            <person name="Rausell C."/>
            <person name="Kramerbeek J."/>
            <person name="Gadau J."/>
            <person name="Hoelldobler B."/>
            <person name="van Ham R.C.H.J."/>
            <person name="Gross R."/>
            <person name="Moya A."/>
        </authorList>
    </citation>
    <scope>NUCLEOTIDE SEQUENCE [LARGE SCALE GENOMIC DNA]</scope>
</reference>
<evidence type="ECO:0000256" key="5">
    <source>
        <dbReference type="ARBA" id="ARBA00019511"/>
    </source>
</evidence>